<dbReference type="OrthoDB" id="2026446at2"/>
<dbReference type="RefSeq" id="WP_129224282.1">
    <property type="nucleotide sequence ID" value="NZ_SDOZ01000002.1"/>
</dbReference>
<dbReference type="Gene3D" id="1.10.260.40">
    <property type="entry name" value="lambda repressor-like DNA-binding domains"/>
    <property type="match status" value="1"/>
</dbReference>
<dbReference type="Proteomes" id="UP000291269">
    <property type="component" value="Unassembled WGS sequence"/>
</dbReference>
<evidence type="ECO:0000256" key="3">
    <source>
        <dbReference type="ARBA" id="ARBA00023163"/>
    </source>
</evidence>
<keyword evidence="6" id="KW-1185">Reference proteome</keyword>
<name>A0A4Q2KA79_9FIRM</name>
<proteinExistence type="predicted"/>
<evidence type="ECO:0000313" key="6">
    <source>
        <dbReference type="Proteomes" id="UP000291269"/>
    </source>
</evidence>
<dbReference type="GO" id="GO:0000976">
    <property type="term" value="F:transcription cis-regulatory region binding"/>
    <property type="evidence" value="ECO:0007669"/>
    <property type="project" value="TreeGrafter"/>
</dbReference>
<keyword evidence="3" id="KW-0804">Transcription</keyword>
<protein>
    <submittedName>
        <fullName evidence="5">LacI family transcriptional regulator</fullName>
    </submittedName>
</protein>
<comment type="caution">
    <text evidence="5">The sequence shown here is derived from an EMBL/GenBank/DDBJ whole genome shotgun (WGS) entry which is preliminary data.</text>
</comment>
<gene>
    <name evidence="5" type="ORF">ESZ91_03730</name>
</gene>
<sequence>MSDTIKISDIAEKLGISRNTVSKALNGKYVPEKTKIAVLNAASELGYKNFPKMRDSYAALANKKILLLSTKMLMNIPFHIYVLKSIEAELSKLNVSLLRYTLSSSAHFENLKNYINKFKVDGIMCMEFFDVDLIQQVKSLNLPIVFMDTAFSDVDSNYNYDIVMMENIHSVKSYCLKLIDEGGCRSFGFVGYYKNCLSFYERYLGMRDAMFLRDIPYDPANNILADNALPYNNIEKLSGLISKATLPDCFICANDYIALLTLEALKVLDISVPEKIKVVGFENSSGSKYSTPTLSTINVDKTALGKELVQTLINQMLSPSKHPKFSYINCKPVPRESTNYI</sequence>
<evidence type="ECO:0000256" key="2">
    <source>
        <dbReference type="ARBA" id="ARBA00023125"/>
    </source>
</evidence>
<keyword evidence="2" id="KW-0238">DNA-binding</keyword>
<evidence type="ECO:0000313" key="5">
    <source>
        <dbReference type="EMBL" id="RXZ61514.1"/>
    </source>
</evidence>
<keyword evidence="1" id="KW-0805">Transcription regulation</keyword>
<evidence type="ECO:0000259" key="4">
    <source>
        <dbReference type="PROSITE" id="PS50932"/>
    </source>
</evidence>
<evidence type="ECO:0000256" key="1">
    <source>
        <dbReference type="ARBA" id="ARBA00023015"/>
    </source>
</evidence>
<dbReference type="PANTHER" id="PTHR30146:SF120">
    <property type="entry name" value="ALANINE RACEMASE"/>
    <property type="match status" value="1"/>
</dbReference>
<feature type="domain" description="HTH lacI-type" evidence="4">
    <location>
        <begin position="5"/>
        <end position="62"/>
    </location>
</feature>
<dbReference type="Pfam" id="PF00356">
    <property type="entry name" value="LacI"/>
    <property type="match status" value="1"/>
</dbReference>
<dbReference type="InterPro" id="IPR000843">
    <property type="entry name" value="HTH_LacI"/>
</dbReference>
<dbReference type="InterPro" id="IPR046335">
    <property type="entry name" value="LacI/GalR-like_sensor"/>
</dbReference>
<dbReference type="GO" id="GO:0003700">
    <property type="term" value="F:DNA-binding transcription factor activity"/>
    <property type="evidence" value="ECO:0007669"/>
    <property type="project" value="TreeGrafter"/>
</dbReference>
<dbReference type="Pfam" id="PF13377">
    <property type="entry name" value="Peripla_BP_3"/>
    <property type="match status" value="1"/>
</dbReference>
<dbReference type="SUPFAM" id="SSF47413">
    <property type="entry name" value="lambda repressor-like DNA-binding domains"/>
    <property type="match status" value="1"/>
</dbReference>
<dbReference type="AlphaFoldDB" id="A0A4Q2KA79"/>
<dbReference type="EMBL" id="SDOZ01000002">
    <property type="protein sequence ID" value="RXZ61514.1"/>
    <property type="molecule type" value="Genomic_DNA"/>
</dbReference>
<dbReference type="InterPro" id="IPR010982">
    <property type="entry name" value="Lambda_DNA-bd_dom_sf"/>
</dbReference>
<dbReference type="PANTHER" id="PTHR30146">
    <property type="entry name" value="LACI-RELATED TRANSCRIPTIONAL REPRESSOR"/>
    <property type="match status" value="1"/>
</dbReference>
<dbReference type="CDD" id="cd01392">
    <property type="entry name" value="HTH_LacI"/>
    <property type="match status" value="1"/>
</dbReference>
<accession>A0A4Q2KA79</accession>
<reference evidence="5 6" key="1">
    <citation type="journal article" date="2019" name="Gut">
        <title>Antibiotics-induced monodominance of a novel gut bacterial order.</title>
        <authorList>
            <person name="Hildebrand F."/>
            <person name="Moitinho-Silva L."/>
            <person name="Blasche S."/>
            <person name="Jahn M.T."/>
            <person name="Gossmann T.I."/>
            <person name="Heuerta-Cepas J."/>
            <person name="Hercog R."/>
            <person name="Luetge M."/>
            <person name="Bahram M."/>
            <person name="Pryszlak A."/>
            <person name="Alves R.J."/>
            <person name="Waszak S.M."/>
            <person name="Zhu A."/>
            <person name="Ye L."/>
            <person name="Costea P.I."/>
            <person name="Aalvink S."/>
            <person name="Belzer C."/>
            <person name="Forslund S.K."/>
            <person name="Sunagawa S."/>
            <person name="Hentschel U."/>
            <person name="Merten C."/>
            <person name="Patil K.R."/>
            <person name="Benes V."/>
            <person name="Bork P."/>
        </authorList>
    </citation>
    <scope>NUCLEOTIDE SEQUENCE [LARGE SCALE GENOMIC DNA]</scope>
    <source>
        <strain evidence="5 6">HDS1380</strain>
    </source>
</reference>
<dbReference type="PROSITE" id="PS50932">
    <property type="entry name" value="HTH_LACI_2"/>
    <property type="match status" value="1"/>
</dbReference>
<dbReference type="Gene3D" id="3.40.50.2300">
    <property type="match status" value="2"/>
</dbReference>
<dbReference type="InterPro" id="IPR028082">
    <property type="entry name" value="Peripla_BP_I"/>
</dbReference>
<dbReference type="SMART" id="SM00354">
    <property type="entry name" value="HTH_LACI"/>
    <property type="match status" value="1"/>
</dbReference>
<organism evidence="5 6">
    <name type="scientific">Candidatus Borkfalkia ceftriaxoniphila</name>
    <dbReference type="NCBI Taxonomy" id="2508949"/>
    <lineage>
        <taxon>Bacteria</taxon>
        <taxon>Bacillati</taxon>
        <taxon>Bacillota</taxon>
        <taxon>Clostridia</taxon>
        <taxon>Christensenellales</taxon>
        <taxon>Christensenellaceae</taxon>
        <taxon>Candidatus Borkfalkia</taxon>
    </lineage>
</organism>
<dbReference type="SUPFAM" id="SSF53822">
    <property type="entry name" value="Periplasmic binding protein-like I"/>
    <property type="match status" value="1"/>
</dbReference>